<comment type="caution">
    <text evidence="3">The sequence shown here is derived from an EMBL/GenBank/DDBJ whole genome shotgun (WGS) entry which is preliminary data.</text>
</comment>
<evidence type="ECO:0008006" key="5">
    <source>
        <dbReference type="Google" id="ProtNLM"/>
    </source>
</evidence>
<organism evidence="3 4">
    <name type="scientific">Longimycelium tulufanense</name>
    <dbReference type="NCBI Taxonomy" id="907463"/>
    <lineage>
        <taxon>Bacteria</taxon>
        <taxon>Bacillati</taxon>
        <taxon>Actinomycetota</taxon>
        <taxon>Actinomycetes</taxon>
        <taxon>Pseudonocardiales</taxon>
        <taxon>Pseudonocardiaceae</taxon>
        <taxon>Longimycelium</taxon>
    </lineage>
</organism>
<keyword evidence="2" id="KW-0732">Signal</keyword>
<gene>
    <name evidence="3" type="ORF">GCM10012275_02230</name>
</gene>
<name>A0A8J3FUF0_9PSEU</name>
<proteinExistence type="predicted"/>
<dbReference type="Proteomes" id="UP000637578">
    <property type="component" value="Unassembled WGS sequence"/>
</dbReference>
<dbReference type="InterPro" id="IPR024520">
    <property type="entry name" value="DUF3558"/>
</dbReference>
<reference evidence="3" key="1">
    <citation type="journal article" date="2014" name="Int. J. Syst. Evol. Microbiol.">
        <title>Complete genome sequence of Corynebacterium casei LMG S-19264T (=DSM 44701T), isolated from a smear-ripened cheese.</title>
        <authorList>
            <consortium name="US DOE Joint Genome Institute (JGI-PGF)"/>
            <person name="Walter F."/>
            <person name="Albersmeier A."/>
            <person name="Kalinowski J."/>
            <person name="Ruckert C."/>
        </authorList>
    </citation>
    <scope>NUCLEOTIDE SEQUENCE</scope>
    <source>
        <strain evidence="3">CGMCC 4.5737</strain>
    </source>
</reference>
<feature type="compositionally biased region" description="Low complexity" evidence="1">
    <location>
        <begin position="23"/>
        <end position="42"/>
    </location>
</feature>
<dbReference type="Pfam" id="PF12079">
    <property type="entry name" value="DUF3558"/>
    <property type="match status" value="1"/>
</dbReference>
<accession>A0A8J3FUF0</accession>
<feature type="chain" id="PRO_5039468061" description="DUF3558 domain-containing protein" evidence="2">
    <location>
        <begin position="21"/>
        <end position="208"/>
    </location>
</feature>
<evidence type="ECO:0000313" key="3">
    <source>
        <dbReference type="EMBL" id="GGM34468.1"/>
    </source>
</evidence>
<evidence type="ECO:0000313" key="4">
    <source>
        <dbReference type="Proteomes" id="UP000637578"/>
    </source>
</evidence>
<feature type="signal peptide" evidence="2">
    <location>
        <begin position="1"/>
        <end position="20"/>
    </location>
</feature>
<protein>
    <recommendedName>
        <fullName evidence="5">DUF3558 domain-containing protein</fullName>
    </recommendedName>
</protein>
<evidence type="ECO:0000256" key="2">
    <source>
        <dbReference type="SAM" id="SignalP"/>
    </source>
</evidence>
<dbReference type="EMBL" id="BMMK01000001">
    <property type="protein sequence ID" value="GGM34468.1"/>
    <property type="molecule type" value="Genomic_DNA"/>
</dbReference>
<dbReference type="AlphaFoldDB" id="A0A8J3FUF0"/>
<reference evidence="3" key="2">
    <citation type="submission" date="2020-09" db="EMBL/GenBank/DDBJ databases">
        <authorList>
            <person name="Sun Q."/>
            <person name="Zhou Y."/>
        </authorList>
    </citation>
    <scope>NUCLEOTIDE SEQUENCE</scope>
    <source>
        <strain evidence="3">CGMCC 4.5737</strain>
    </source>
</reference>
<dbReference type="PROSITE" id="PS51257">
    <property type="entry name" value="PROKAR_LIPOPROTEIN"/>
    <property type="match status" value="1"/>
</dbReference>
<dbReference type="RefSeq" id="WP_189052895.1">
    <property type="nucleotide sequence ID" value="NZ_BMMK01000001.1"/>
</dbReference>
<feature type="region of interest" description="Disordered" evidence="1">
    <location>
        <begin position="20"/>
        <end position="96"/>
    </location>
</feature>
<sequence length="208" mass="21849">MRRFLLVPAMCAVAALTASCANPSPGAPTTTDGTGAPGSGTTQTSRLSPPLAEPPLDTTSFEKDPCTLLRPDQVKQFGESEPPKPKNGLTGPSCTWDPESVLKTGTLGISVTAEINTKSGGLEGIYQRRDKFGLFEKTEVGGYPGVHALDDKGGPANGKCTSLIGISEDRLVVTYVFINDKKISEYTTACRVSDRAAGMVIENLKGAK</sequence>
<keyword evidence="4" id="KW-1185">Reference proteome</keyword>
<evidence type="ECO:0000256" key="1">
    <source>
        <dbReference type="SAM" id="MobiDB-lite"/>
    </source>
</evidence>